<dbReference type="HOGENOM" id="CLU_1380267_0_0_1"/>
<proteinExistence type="predicted"/>
<dbReference type="Gramene" id="EOY03339">
    <property type="protein sequence ID" value="EOY03339"/>
    <property type="gene ID" value="TCM_018306"/>
</dbReference>
<reference evidence="1 2" key="1">
    <citation type="journal article" date="2013" name="Genome Biol.">
        <title>The genome sequence of the most widely cultivated cacao type and its use to identify candidate genes regulating pod color.</title>
        <authorList>
            <person name="Motamayor J.C."/>
            <person name="Mockaitis K."/>
            <person name="Schmutz J."/>
            <person name="Haiminen N."/>
            <person name="Iii D.L."/>
            <person name="Cornejo O."/>
            <person name="Findley S.D."/>
            <person name="Zheng P."/>
            <person name="Utro F."/>
            <person name="Royaert S."/>
            <person name="Saski C."/>
            <person name="Jenkins J."/>
            <person name="Podicheti R."/>
            <person name="Zhao M."/>
            <person name="Scheffler B.E."/>
            <person name="Stack J.C."/>
            <person name="Feltus F.A."/>
            <person name="Mustiga G.M."/>
            <person name="Amores F."/>
            <person name="Phillips W."/>
            <person name="Marelli J.P."/>
            <person name="May G.D."/>
            <person name="Shapiro H."/>
            <person name="Ma J."/>
            <person name="Bustamante C.D."/>
            <person name="Schnell R.J."/>
            <person name="Main D."/>
            <person name="Gilbert D."/>
            <person name="Parida L."/>
            <person name="Kuhn D.N."/>
        </authorList>
    </citation>
    <scope>NUCLEOTIDE SEQUENCE [LARGE SCALE GENOMIC DNA]</scope>
    <source>
        <strain evidence="2">cv. Matina 1-6</strain>
    </source>
</reference>
<dbReference type="Proteomes" id="UP000026915">
    <property type="component" value="Chromosome 4"/>
</dbReference>
<protein>
    <submittedName>
        <fullName evidence="1">Uncharacterized protein</fullName>
    </submittedName>
</protein>
<organism evidence="1 2">
    <name type="scientific">Theobroma cacao</name>
    <name type="common">Cacao</name>
    <name type="synonym">Cocoa</name>
    <dbReference type="NCBI Taxonomy" id="3641"/>
    <lineage>
        <taxon>Eukaryota</taxon>
        <taxon>Viridiplantae</taxon>
        <taxon>Streptophyta</taxon>
        <taxon>Embryophyta</taxon>
        <taxon>Tracheophyta</taxon>
        <taxon>Spermatophyta</taxon>
        <taxon>Magnoliopsida</taxon>
        <taxon>eudicotyledons</taxon>
        <taxon>Gunneridae</taxon>
        <taxon>Pentapetalae</taxon>
        <taxon>rosids</taxon>
        <taxon>malvids</taxon>
        <taxon>Malvales</taxon>
        <taxon>Malvaceae</taxon>
        <taxon>Byttnerioideae</taxon>
        <taxon>Theobroma</taxon>
    </lineage>
</organism>
<dbReference type="InParanoid" id="A0A061EM03"/>
<keyword evidence="2" id="KW-1185">Reference proteome</keyword>
<accession>A0A061EM03</accession>
<evidence type="ECO:0000313" key="1">
    <source>
        <dbReference type="EMBL" id="EOY03339.1"/>
    </source>
</evidence>
<dbReference type="AlphaFoldDB" id="A0A061EM03"/>
<dbReference type="EMBL" id="CM001882">
    <property type="protein sequence ID" value="EOY03339.1"/>
    <property type="molecule type" value="Genomic_DNA"/>
</dbReference>
<name>A0A061EM03_THECC</name>
<sequence length="198" mass="21621">MRLSRKLPQILQINDRHPLLVVVADVVELAFWCSSCGVSWVSIRGSGLGVVYVFTHGLCSKIEMRTVETKIAKDGSKRATIESHKDFRDVIRRMVSHLNSKVRGKIISPLHCVLLVIGGIEVNAEKPAIVPTPIIEQSIKEARKARGMGVGNNTQGRASGSGAHENSDFQGKKFLAASKINLATTRIVQIELGGFLLQ</sequence>
<gene>
    <name evidence="1" type="ORF">TCM_018306</name>
</gene>
<evidence type="ECO:0000313" key="2">
    <source>
        <dbReference type="Proteomes" id="UP000026915"/>
    </source>
</evidence>